<dbReference type="SMART" id="SM00862">
    <property type="entry name" value="Trans_reg_C"/>
    <property type="match status" value="1"/>
</dbReference>
<keyword evidence="3" id="KW-0805">Transcription regulation</keyword>
<evidence type="ECO:0000259" key="9">
    <source>
        <dbReference type="PROSITE" id="PS51755"/>
    </source>
</evidence>
<name>A0A0S4NG42_9BACT</name>
<accession>A0A0S4NG42</accession>
<dbReference type="Proteomes" id="UP000320623">
    <property type="component" value="Unassembled WGS sequence"/>
</dbReference>
<dbReference type="AlphaFoldDB" id="A0A0S4NG42"/>
<feature type="domain" description="Response regulatory" evidence="8">
    <location>
        <begin position="2"/>
        <end position="116"/>
    </location>
</feature>
<evidence type="ECO:0000256" key="1">
    <source>
        <dbReference type="ARBA" id="ARBA00022553"/>
    </source>
</evidence>
<dbReference type="GO" id="GO:0000976">
    <property type="term" value="F:transcription cis-regulatory region binding"/>
    <property type="evidence" value="ECO:0007669"/>
    <property type="project" value="TreeGrafter"/>
</dbReference>
<dbReference type="FunFam" id="3.40.50.2300:FF:000001">
    <property type="entry name" value="DNA-binding response regulator PhoB"/>
    <property type="match status" value="1"/>
</dbReference>
<dbReference type="SUPFAM" id="SSF52172">
    <property type="entry name" value="CheY-like"/>
    <property type="match status" value="1"/>
</dbReference>
<dbReference type="InterPro" id="IPR001867">
    <property type="entry name" value="OmpR/PhoB-type_DNA-bd"/>
</dbReference>
<feature type="DNA-binding region" description="OmpR/PhoB-type" evidence="7">
    <location>
        <begin position="123"/>
        <end position="221"/>
    </location>
</feature>
<dbReference type="GO" id="GO:0006355">
    <property type="term" value="P:regulation of DNA-templated transcription"/>
    <property type="evidence" value="ECO:0007669"/>
    <property type="project" value="InterPro"/>
</dbReference>
<feature type="modified residue" description="4-aspartylphosphate" evidence="6">
    <location>
        <position position="51"/>
    </location>
</feature>
<dbReference type="InterPro" id="IPR011006">
    <property type="entry name" value="CheY-like_superfamily"/>
</dbReference>
<evidence type="ECO:0000259" key="8">
    <source>
        <dbReference type="PROSITE" id="PS50110"/>
    </source>
</evidence>
<dbReference type="STRING" id="1643428.GCA_001442855_02197"/>
<proteinExistence type="predicted"/>
<dbReference type="PROSITE" id="PS51755">
    <property type="entry name" value="OMPR_PHOB"/>
    <property type="match status" value="1"/>
</dbReference>
<keyword evidence="5" id="KW-0804">Transcription</keyword>
<evidence type="ECO:0000256" key="7">
    <source>
        <dbReference type="PROSITE-ProRule" id="PRU01091"/>
    </source>
</evidence>
<organism evidence="10 11">
    <name type="scientific">Candidatus Thermokryptus mobilis</name>
    <dbReference type="NCBI Taxonomy" id="1643428"/>
    <lineage>
        <taxon>Bacteria</taxon>
        <taxon>Pseudomonadati</taxon>
        <taxon>Candidatus Kryptoniota</taxon>
        <taxon>Candidatus Thermokryptus</taxon>
    </lineage>
</organism>
<evidence type="ECO:0000313" key="11">
    <source>
        <dbReference type="Proteomes" id="UP000320623"/>
    </source>
</evidence>
<dbReference type="GO" id="GO:0032993">
    <property type="term" value="C:protein-DNA complex"/>
    <property type="evidence" value="ECO:0007669"/>
    <property type="project" value="TreeGrafter"/>
</dbReference>
<reference evidence="11" key="1">
    <citation type="submission" date="2015-11" db="EMBL/GenBank/DDBJ databases">
        <authorList>
            <person name="Varghese N."/>
        </authorList>
    </citation>
    <scope>NUCLEOTIDE SEQUENCE [LARGE SCALE GENOMIC DNA]</scope>
</reference>
<dbReference type="Gene3D" id="1.10.10.10">
    <property type="entry name" value="Winged helix-like DNA-binding domain superfamily/Winged helix DNA-binding domain"/>
    <property type="match status" value="1"/>
</dbReference>
<evidence type="ECO:0000256" key="3">
    <source>
        <dbReference type="ARBA" id="ARBA00023015"/>
    </source>
</evidence>
<keyword evidence="4 7" id="KW-0238">DNA-binding</keyword>
<dbReference type="EMBL" id="FAOO01000028">
    <property type="protein sequence ID" value="CUU09071.1"/>
    <property type="molecule type" value="Genomic_DNA"/>
</dbReference>
<dbReference type="InterPro" id="IPR001789">
    <property type="entry name" value="Sig_transdc_resp-reg_receiver"/>
</dbReference>
<protein>
    <submittedName>
        <fullName evidence="10">Two component transcriptional regulator, winged helix family</fullName>
    </submittedName>
</protein>
<dbReference type="GO" id="GO:0005829">
    <property type="term" value="C:cytosol"/>
    <property type="evidence" value="ECO:0007669"/>
    <property type="project" value="TreeGrafter"/>
</dbReference>
<dbReference type="Gene3D" id="6.10.250.690">
    <property type="match status" value="1"/>
</dbReference>
<dbReference type="CDD" id="cd00383">
    <property type="entry name" value="trans_reg_C"/>
    <property type="match status" value="1"/>
</dbReference>
<sequence>MKILLIEDEKELTRTLKKGLREAGYNVDVVYDGDSGVSLAVTGRYDCIVLDYRLPKLNGLEVCREIRRNKVNTPILMLTVVDSVEMKVQCLDAGADDYLTKPFSFSELLARIRALTRRSRSGSNIIQVEDLVLNPSSRTVTRGGKKIYLTPREYDLLYFLMVNQGRVVTRMEIAENVWGINFDRGTNYVDVYINYLRKKIDHGFNKKLIHTVRGVGYVLDVENRRK</sequence>
<dbReference type="PROSITE" id="PS50110">
    <property type="entry name" value="RESPONSE_REGULATORY"/>
    <property type="match status" value="1"/>
</dbReference>
<keyword evidence="11" id="KW-1185">Reference proteome</keyword>
<dbReference type="PANTHER" id="PTHR48111">
    <property type="entry name" value="REGULATOR OF RPOS"/>
    <property type="match status" value="1"/>
</dbReference>
<dbReference type="InterPro" id="IPR039420">
    <property type="entry name" value="WalR-like"/>
</dbReference>
<dbReference type="RefSeq" id="WP_140945943.1">
    <property type="nucleotide sequence ID" value="NZ_FAOO01000028.1"/>
</dbReference>
<dbReference type="OrthoDB" id="9790442at2"/>
<evidence type="ECO:0000313" key="10">
    <source>
        <dbReference type="EMBL" id="CUU09071.1"/>
    </source>
</evidence>
<evidence type="ECO:0000256" key="2">
    <source>
        <dbReference type="ARBA" id="ARBA00023012"/>
    </source>
</evidence>
<dbReference type="PANTHER" id="PTHR48111:SF22">
    <property type="entry name" value="REGULATOR OF RPOS"/>
    <property type="match status" value="1"/>
</dbReference>
<keyword evidence="2" id="KW-0902">Two-component regulatory system</keyword>
<dbReference type="Pfam" id="PF00486">
    <property type="entry name" value="Trans_reg_C"/>
    <property type="match status" value="1"/>
</dbReference>
<evidence type="ECO:0000256" key="6">
    <source>
        <dbReference type="PROSITE-ProRule" id="PRU00169"/>
    </source>
</evidence>
<dbReference type="InterPro" id="IPR036388">
    <property type="entry name" value="WH-like_DNA-bd_sf"/>
</dbReference>
<dbReference type="GO" id="GO:0000156">
    <property type="term" value="F:phosphorelay response regulator activity"/>
    <property type="evidence" value="ECO:0007669"/>
    <property type="project" value="TreeGrafter"/>
</dbReference>
<feature type="domain" description="OmpR/PhoB-type" evidence="9">
    <location>
        <begin position="123"/>
        <end position="221"/>
    </location>
</feature>
<gene>
    <name evidence="10" type="ORF">JGI1_02247</name>
</gene>
<dbReference type="FunFam" id="1.10.10.10:FF:000005">
    <property type="entry name" value="Two-component system response regulator"/>
    <property type="match status" value="1"/>
</dbReference>
<evidence type="ECO:0000256" key="5">
    <source>
        <dbReference type="ARBA" id="ARBA00023163"/>
    </source>
</evidence>
<evidence type="ECO:0000256" key="4">
    <source>
        <dbReference type="ARBA" id="ARBA00023125"/>
    </source>
</evidence>
<dbReference type="Gene3D" id="3.40.50.2300">
    <property type="match status" value="1"/>
</dbReference>
<dbReference type="Pfam" id="PF00072">
    <property type="entry name" value="Response_reg"/>
    <property type="match status" value="1"/>
</dbReference>
<dbReference type="SMART" id="SM00448">
    <property type="entry name" value="REC"/>
    <property type="match status" value="1"/>
</dbReference>
<keyword evidence="1 6" id="KW-0597">Phosphoprotein</keyword>